<dbReference type="GO" id="GO:0005886">
    <property type="term" value="C:plasma membrane"/>
    <property type="evidence" value="ECO:0007669"/>
    <property type="project" value="TreeGrafter"/>
</dbReference>
<dbReference type="EMBL" id="JABMCH010000064">
    <property type="protein sequence ID" value="NUU47738.1"/>
    <property type="molecule type" value="Genomic_DNA"/>
</dbReference>
<feature type="signal peptide" evidence="1">
    <location>
        <begin position="1"/>
        <end position="20"/>
    </location>
</feature>
<evidence type="ECO:0000256" key="1">
    <source>
        <dbReference type="SAM" id="SignalP"/>
    </source>
</evidence>
<feature type="chain" id="PRO_5031374958" evidence="1">
    <location>
        <begin position="21"/>
        <end position="310"/>
    </location>
</feature>
<dbReference type="Gene3D" id="3.20.20.190">
    <property type="entry name" value="Phosphatidylinositol (PI) phosphodiesterase"/>
    <property type="match status" value="1"/>
</dbReference>
<sequence>MQRPLMVLILAWLGCSPAHASPADTLRRIRDPQGGLIVIAHRGCHEAAPLHHLGATPENSPAALRQCVALGADVMETDVRRSRDGHLVIMHDDRVDRTTDGSGRVADLSLAQLKALRLRQDEGGAAAPLTDQRIATLDELLALAKDRIVLNLDVKDAIYGEVVDAVRRAGAQDRVIVKTFAGIASVPLAAIPPYDRVPFAVIPITADPDAADVPQIVERQMNGNVKPLAVELPLLPLATLPLVMDRAKAMAAPIWVNTLFNGFVTGMGGDPEARRDPDGVWGRLADMGVRLIQTDAVEALVLYRAERHHR</sequence>
<organism evidence="3 4">
    <name type="scientific">Sphingomonas zeae</name>
    <dbReference type="NCBI Taxonomy" id="1646122"/>
    <lineage>
        <taxon>Bacteria</taxon>
        <taxon>Pseudomonadati</taxon>
        <taxon>Pseudomonadota</taxon>
        <taxon>Alphaproteobacteria</taxon>
        <taxon>Sphingomonadales</taxon>
        <taxon>Sphingomonadaceae</taxon>
        <taxon>Sphingomonas</taxon>
    </lineage>
</organism>
<dbReference type="GO" id="GO:0006580">
    <property type="term" value="P:ethanolamine metabolic process"/>
    <property type="evidence" value="ECO:0007669"/>
    <property type="project" value="TreeGrafter"/>
</dbReference>
<dbReference type="AlphaFoldDB" id="A0A7Y6EHB3"/>
<protein>
    <submittedName>
        <fullName evidence="3">Glycerophosphodiester phosphodiesterase family protein</fullName>
    </submittedName>
</protein>
<dbReference type="PROSITE" id="PS51704">
    <property type="entry name" value="GP_PDE"/>
    <property type="match status" value="1"/>
</dbReference>
<dbReference type="Pfam" id="PF16387">
    <property type="entry name" value="DUF4996"/>
    <property type="match status" value="1"/>
</dbReference>
<evidence type="ECO:0000313" key="3">
    <source>
        <dbReference type="EMBL" id="NUU47738.1"/>
    </source>
</evidence>
<dbReference type="InterPro" id="IPR032160">
    <property type="entry name" value="DUF4996"/>
</dbReference>
<dbReference type="PANTHER" id="PTHR46320:SF1">
    <property type="entry name" value="GLYCEROPHOSPHODIESTER PHOSPHODIESTERASE 1"/>
    <property type="match status" value="1"/>
</dbReference>
<feature type="domain" description="GP-PDE" evidence="2">
    <location>
        <begin position="36"/>
        <end position="304"/>
    </location>
</feature>
<dbReference type="CDD" id="cd08566">
    <property type="entry name" value="GDPD_AtGDE_like"/>
    <property type="match status" value="1"/>
</dbReference>
<dbReference type="RefSeq" id="WP_175312305.1">
    <property type="nucleotide sequence ID" value="NZ_CBCRYR010000032.1"/>
</dbReference>
<keyword evidence="1" id="KW-0732">Signal</keyword>
<dbReference type="Proteomes" id="UP000536441">
    <property type="component" value="Unassembled WGS sequence"/>
</dbReference>
<accession>A0A7Y6EHB3</accession>
<dbReference type="Pfam" id="PF03009">
    <property type="entry name" value="GDPD"/>
    <property type="match status" value="1"/>
</dbReference>
<dbReference type="GO" id="GO:0008889">
    <property type="term" value="F:glycerophosphodiester phosphodiesterase activity"/>
    <property type="evidence" value="ECO:0007669"/>
    <property type="project" value="TreeGrafter"/>
</dbReference>
<gene>
    <name evidence="3" type="ORF">HP438_12215</name>
</gene>
<dbReference type="GO" id="GO:0070291">
    <property type="term" value="P:N-acylethanolamine metabolic process"/>
    <property type="evidence" value="ECO:0007669"/>
    <property type="project" value="TreeGrafter"/>
</dbReference>
<evidence type="ECO:0000313" key="4">
    <source>
        <dbReference type="Proteomes" id="UP000536441"/>
    </source>
</evidence>
<dbReference type="SUPFAM" id="SSF51695">
    <property type="entry name" value="PLC-like phosphodiesterases"/>
    <property type="match status" value="1"/>
</dbReference>
<name>A0A7Y6EHB3_9SPHN</name>
<reference evidence="3 4" key="1">
    <citation type="submission" date="2020-05" db="EMBL/GenBank/DDBJ databases">
        <title>Genome Sequencing of Type Strains.</title>
        <authorList>
            <person name="Lemaire J.F."/>
            <person name="Inderbitzin P."/>
            <person name="Gregorio O.A."/>
            <person name="Collins S.B."/>
            <person name="Wespe N."/>
            <person name="Knight-Connoni V."/>
        </authorList>
    </citation>
    <scope>NUCLEOTIDE SEQUENCE [LARGE SCALE GENOMIC DNA]</scope>
    <source>
        <strain evidence="3 4">DSM 100049</strain>
    </source>
</reference>
<keyword evidence="4" id="KW-1185">Reference proteome</keyword>
<comment type="caution">
    <text evidence="3">The sequence shown here is derived from an EMBL/GenBank/DDBJ whole genome shotgun (WGS) entry which is preliminary data.</text>
</comment>
<dbReference type="PANTHER" id="PTHR46320">
    <property type="entry name" value="GLYCEROPHOSPHODIESTER PHOSPHODIESTERASE 1"/>
    <property type="match status" value="1"/>
</dbReference>
<dbReference type="InterPro" id="IPR030395">
    <property type="entry name" value="GP_PDE_dom"/>
</dbReference>
<evidence type="ECO:0000259" key="2">
    <source>
        <dbReference type="PROSITE" id="PS51704"/>
    </source>
</evidence>
<proteinExistence type="predicted"/>
<dbReference type="GO" id="GO:0006644">
    <property type="term" value="P:phospholipid metabolic process"/>
    <property type="evidence" value="ECO:0007669"/>
    <property type="project" value="TreeGrafter"/>
</dbReference>
<dbReference type="PROSITE" id="PS51257">
    <property type="entry name" value="PROKAR_LIPOPROTEIN"/>
    <property type="match status" value="1"/>
</dbReference>
<dbReference type="InterPro" id="IPR017946">
    <property type="entry name" value="PLC-like_Pdiesterase_TIM-brl"/>
</dbReference>